<evidence type="ECO:0000256" key="2">
    <source>
        <dbReference type="ARBA" id="ARBA00007526"/>
    </source>
</evidence>
<comment type="subunit">
    <text evidence="8">Component of the Mediator complex.</text>
</comment>
<keyword evidence="8" id="KW-0010">Activator</keyword>
<accession>A0A316YHP5</accession>
<sequence length="162" mass="18447">MEEVGLPSRVHQLNVYFRNPEYLAYLQGQLRASNVLDYFATSEFYEQGCNNALLRQQGLQLDGVQDDAEAMVRLEAGLKRLVGIEYVVAHARTPDLFVIHKRQRSGPEDVRVIEAYYVLHGDIRMAADLYTLLGSRLVSLRCTKMQEGDGRGGREDKERSKL</sequence>
<evidence type="ECO:0000313" key="9">
    <source>
        <dbReference type="EMBL" id="PWN88681.1"/>
    </source>
</evidence>
<dbReference type="Pfam" id="PF04934">
    <property type="entry name" value="Med6"/>
    <property type="match status" value="1"/>
</dbReference>
<keyword evidence="5 8" id="KW-0804">Transcription</keyword>
<dbReference type="InterPro" id="IPR038566">
    <property type="entry name" value="Mediator_Med6_sf"/>
</dbReference>
<evidence type="ECO:0000256" key="6">
    <source>
        <dbReference type="ARBA" id="ARBA00023242"/>
    </source>
</evidence>
<dbReference type="FunCoup" id="A0A316YHP5">
    <property type="interactions" value="553"/>
</dbReference>
<dbReference type="STRING" id="215250.A0A316YHP5"/>
<dbReference type="Proteomes" id="UP000245768">
    <property type="component" value="Unassembled WGS sequence"/>
</dbReference>
<evidence type="ECO:0000256" key="7">
    <source>
        <dbReference type="ARBA" id="ARBA00031259"/>
    </source>
</evidence>
<dbReference type="OrthoDB" id="344220at2759"/>
<dbReference type="PANTHER" id="PTHR13104">
    <property type="entry name" value="MED-6-RELATED"/>
    <property type="match status" value="1"/>
</dbReference>
<dbReference type="GO" id="GO:0016592">
    <property type="term" value="C:mediator complex"/>
    <property type="evidence" value="ECO:0007669"/>
    <property type="project" value="InterPro"/>
</dbReference>
<evidence type="ECO:0000256" key="1">
    <source>
        <dbReference type="ARBA" id="ARBA00004123"/>
    </source>
</evidence>
<keyword evidence="6 8" id="KW-0539">Nucleus</keyword>
<keyword evidence="4 8" id="KW-0805">Transcription regulation</keyword>
<evidence type="ECO:0000256" key="4">
    <source>
        <dbReference type="ARBA" id="ARBA00023015"/>
    </source>
</evidence>
<comment type="subcellular location">
    <subcellularLocation>
        <location evidence="1 8">Nucleus</location>
    </subcellularLocation>
</comment>
<dbReference type="AlphaFoldDB" id="A0A316YHP5"/>
<dbReference type="Gene3D" id="3.10.450.580">
    <property type="entry name" value="Mediator complex, subunit Med6"/>
    <property type="match status" value="1"/>
</dbReference>
<comment type="similarity">
    <text evidence="2 8">Belongs to the Mediator complex subunit 6 family.</text>
</comment>
<evidence type="ECO:0000313" key="10">
    <source>
        <dbReference type="Proteomes" id="UP000245768"/>
    </source>
</evidence>
<comment type="function">
    <text evidence="8">Component of the Mediator complex, a coactivator involved in the regulated transcription of nearly all RNA polymerase II-dependent genes. Mediator functions as a bridge to convey information from gene-specific regulatory proteins to the basal RNA polymerase II transcription machinery. Mediator is recruited to promoters by direct interactions with regulatory proteins and serves as a scaffold for the assembly of a functional preinitiation complex with RNA polymerase II and the general transcription factors.</text>
</comment>
<evidence type="ECO:0000256" key="3">
    <source>
        <dbReference type="ARBA" id="ARBA00020634"/>
    </source>
</evidence>
<gene>
    <name evidence="8" type="primary">MED6</name>
    <name evidence="9" type="ORF">FA10DRAFT_268847</name>
</gene>
<name>A0A316YHP5_9BASI</name>
<dbReference type="GO" id="GO:0006357">
    <property type="term" value="P:regulation of transcription by RNA polymerase II"/>
    <property type="evidence" value="ECO:0007669"/>
    <property type="project" value="InterPro"/>
</dbReference>
<reference evidence="9 10" key="1">
    <citation type="journal article" date="2018" name="Mol. Biol. Evol.">
        <title>Broad Genomic Sampling Reveals a Smut Pathogenic Ancestry of the Fungal Clade Ustilaginomycotina.</title>
        <authorList>
            <person name="Kijpornyongpan T."/>
            <person name="Mondo S.J."/>
            <person name="Barry K."/>
            <person name="Sandor L."/>
            <person name="Lee J."/>
            <person name="Lipzen A."/>
            <person name="Pangilinan J."/>
            <person name="LaButti K."/>
            <person name="Hainaut M."/>
            <person name="Henrissat B."/>
            <person name="Grigoriev I.V."/>
            <person name="Spatafora J.W."/>
            <person name="Aime M.C."/>
        </authorList>
    </citation>
    <scope>NUCLEOTIDE SEQUENCE [LARGE SCALE GENOMIC DNA]</scope>
    <source>
        <strain evidence="9 10">MCA 4198</strain>
    </source>
</reference>
<dbReference type="EMBL" id="KZ819638">
    <property type="protein sequence ID" value="PWN88681.1"/>
    <property type="molecule type" value="Genomic_DNA"/>
</dbReference>
<evidence type="ECO:0000256" key="8">
    <source>
        <dbReference type="RuleBase" id="RU364143"/>
    </source>
</evidence>
<proteinExistence type="inferred from homology"/>
<protein>
    <recommendedName>
        <fullName evidence="3 8">Mediator of RNA polymerase II transcription subunit 6</fullName>
    </recommendedName>
    <alternativeName>
        <fullName evidence="7 8">Mediator complex subunit 6</fullName>
    </alternativeName>
</protein>
<dbReference type="GO" id="GO:0003712">
    <property type="term" value="F:transcription coregulator activity"/>
    <property type="evidence" value="ECO:0007669"/>
    <property type="project" value="InterPro"/>
</dbReference>
<organism evidence="9 10">
    <name type="scientific">Acaromyces ingoldii</name>
    <dbReference type="NCBI Taxonomy" id="215250"/>
    <lineage>
        <taxon>Eukaryota</taxon>
        <taxon>Fungi</taxon>
        <taxon>Dikarya</taxon>
        <taxon>Basidiomycota</taxon>
        <taxon>Ustilaginomycotina</taxon>
        <taxon>Exobasidiomycetes</taxon>
        <taxon>Exobasidiales</taxon>
        <taxon>Cryptobasidiaceae</taxon>
        <taxon>Acaromyces</taxon>
    </lineage>
</organism>
<keyword evidence="10" id="KW-1185">Reference proteome</keyword>
<dbReference type="InParanoid" id="A0A316YHP5"/>
<evidence type="ECO:0000256" key="5">
    <source>
        <dbReference type="ARBA" id="ARBA00023163"/>
    </source>
</evidence>
<dbReference type="InterPro" id="IPR007018">
    <property type="entry name" value="Mediator_Med6"/>
</dbReference>